<dbReference type="EnsemblBacteria" id="ABD39983">
    <property type="protein sequence ID" value="ABD39983"/>
    <property type="gene ID" value="Mhun_0211"/>
</dbReference>
<evidence type="ECO:0000256" key="7">
    <source>
        <dbReference type="RuleBase" id="RU363032"/>
    </source>
</evidence>
<dbReference type="InterPro" id="IPR045621">
    <property type="entry name" value="BPD_transp_1_N"/>
</dbReference>
<keyword evidence="6 7" id="KW-0472">Membrane</keyword>
<dbReference type="Pfam" id="PF00528">
    <property type="entry name" value="BPD_transp_1"/>
    <property type="match status" value="1"/>
</dbReference>
<comment type="similarity">
    <text evidence="7">Belongs to the binding-protein-dependent transport system permease family.</text>
</comment>
<organism evidence="9 10">
    <name type="scientific">Methanospirillum hungatei JF-1 (strain ATCC 27890 / DSM 864 / NBRC 100397 / JF-1)</name>
    <dbReference type="NCBI Taxonomy" id="323259"/>
    <lineage>
        <taxon>Archaea</taxon>
        <taxon>Methanobacteriati</taxon>
        <taxon>Methanobacteriota</taxon>
        <taxon>Stenosarchaea group</taxon>
        <taxon>Methanomicrobia</taxon>
        <taxon>Methanomicrobiales</taxon>
        <taxon>Methanospirillaceae</taxon>
        <taxon>Methanospirillum</taxon>
    </lineage>
</organism>
<evidence type="ECO:0000256" key="6">
    <source>
        <dbReference type="ARBA" id="ARBA00023136"/>
    </source>
</evidence>
<dbReference type="AlphaFoldDB" id="Q2FPU2"/>
<dbReference type="SUPFAM" id="SSF161098">
    <property type="entry name" value="MetI-like"/>
    <property type="match status" value="1"/>
</dbReference>
<evidence type="ECO:0000259" key="8">
    <source>
        <dbReference type="PROSITE" id="PS50928"/>
    </source>
</evidence>
<feature type="transmembrane region" description="Helical" evidence="7">
    <location>
        <begin position="175"/>
        <end position="192"/>
    </location>
</feature>
<feature type="transmembrane region" description="Helical" evidence="7">
    <location>
        <begin position="276"/>
        <end position="297"/>
    </location>
</feature>
<feature type="transmembrane region" description="Helical" evidence="7">
    <location>
        <begin position="244"/>
        <end position="264"/>
    </location>
</feature>
<accession>Q2FPU2</accession>
<dbReference type="PANTHER" id="PTHR43163:SF6">
    <property type="entry name" value="DIPEPTIDE TRANSPORT SYSTEM PERMEASE PROTEIN DPPB-RELATED"/>
    <property type="match status" value="1"/>
</dbReference>
<dbReference type="GO" id="GO:0005886">
    <property type="term" value="C:plasma membrane"/>
    <property type="evidence" value="ECO:0007669"/>
    <property type="project" value="UniProtKB-SubCell"/>
</dbReference>
<dbReference type="CDD" id="cd06261">
    <property type="entry name" value="TM_PBP2"/>
    <property type="match status" value="1"/>
</dbReference>
<dbReference type="InterPro" id="IPR000515">
    <property type="entry name" value="MetI-like"/>
</dbReference>
<keyword evidence="3" id="KW-1003">Cell membrane</keyword>
<dbReference type="EMBL" id="CP000254">
    <property type="protein sequence ID" value="ABD39983.1"/>
    <property type="molecule type" value="Genomic_DNA"/>
</dbReference>
<feature type="transmembrane region" description="Helical" evidence="7">
    <location>
        <begin position="104"/>
        <end position="127"/>
    </location>
</feature>
<keyword evidence="10" id="KW-1185">Reference proteome</keyword>
<comment type="subcellular location">
    <subcellularLocation>
        <location evidence="1 7">Cell membrane</location>
        <topology evidence="1 7">Multi-pass membrane protein</topology>
    </subcellularLocation>
</comment>
<evidence type="ECO:0000256" key="2">
    <source>
        <dbReference type="ARBA" id="ARBA00022448"/>
    </source>
</evidence>
<evidence type="ECO:0000313" key="10">
    <source>
        <dbReference type="Proteomes" id="UP000001941"/>
    </source>
</evidence>
<sequence>MPSFILIRFLQTIPVLIGITFIVFTLLLFSPGDPAVINLRAVMNTEHPPQEAITAMRIEMNLDKPWYIQYWSWISRVMSGDMGYSYQSRRSTIEEIGRAFPVTLILSTMAMVFSCVIAIPLGILSGMRQNSIIDHFSRALSIIGLSIPDFFIGILGIMVFSIYLHWLPVAGYQGLNYLILPAFALSVGLCAISMRLMRTSMAEVLEEDYIRTAISKGLSKHLVIQRHAIKNAIIPVITYMGTQYGWLFGSSMIIESLFAIPGLGRLFVESASTRDIMVLQGCVLIFALVFVFINLGIDILQYLCDPQGRVE</sequence>
<protein>
    <submittedName>
        <fullName evidence="9">Binding-protein-dependent transport systems inner membrane component</fullName>
    </submittedName>
</protein>
<dbReference type="InterPro" id="IPR035906">
    <property type="entry name" value="MetI-like_sf"/>
</dbReference>
<dbReference type="OrthoDB" id="44105at2157"/>
<dbReference type="PROSITE" id="PS50928">
    <property type="entry name" value="ABC_TM1"/>
    <property type="match status" value="1"/>
</dbReference>
<proteinExistence type="inferred from homology"/>
<dbReference type="GO" id="GO:0055085">
    <property type="term" value="P:transmembrane transport"/>
    <property type="evidence" value="ECO:0007669"/>
    <property type="project" value="InterPro"/>
</dbReference>
<evidence type="ECO:0000256" key="4">
    <source>
        <dbReference type="ARBA" id="ARBA00022692"/>
    </source>
</evidence>
<name>Q2FPU2_METHJ</name>
<dbReference type="RefSeq" id="WP_011447278.1">
    <property type="nucleotide sequence ID" value="NC_007796.1"/>
</dbReference>
<feature type="transmembrane region" description="Helical" evidence="7">
    <location>
        <begin position="139"/>
        <end position="163"/>
    </location>
</feature>
<dbReference type="KEGG" id="mhu:Mhun_0211"/>
<evidence type="ECO:0000256" key="1">
    <source>
        <dbReference type="ARBA" id="ARBA00004651"/>
    </source>
</evidence>
<keyword evidence="5 7" id="KW-1133">Transmembrane helix</keyword>
<gene>
    <name evidence="9" type="ordered locus">Mhun_0211</name>
</gene>
<evidence type="ECO:0000313" key="9">
    <source>
        <dbReference type="EMBL" id="ABD39983.1"/>
    </source>
</evidence>
<dbReference type="GeneID" id="3923867"/>
<keyword evidence="2 7" id="KW-0813">Transport</keyword>
<dbReference type="STRING" id="323259.Mhun_0211"/>
<feature type="transmembrane region" description="Helical" evidence="7">
    <location>
        <begin position="12"/>
        <end position="30"/>
    </location>
</feature>
<dbReference type="Gene3D" id="1.10.3720.10">
    <property type="entry name" value="MetI-like"/>
    <property type="match status" value="1"/>
</dbReference>
<dbReference type="HOGENOM" id="CLU_036879_0_2_2"/>
<dbReference type="PANTHER" id="PTHR43163">
    <property type="entry name" value="DIPEPTIDE TRANSPORT SYSTEM PERMEASE PROTEIN DPPB-RELATED"/>
    <property type="match status" value="1"/>
</dbReference>
<keyword evidence="4 7" id="KW-0812">Transmembrane</keyword>
<evidence type="ECO:0000256" key="3">
    <source>
        <dbReference type="ARBA" id="ARBA00022475"/>
    </source>
</evidence>
<dbReference type="Pfam" id="PF19300">
    <property type="entry name" value="BPD_transp_1_N"/>
    <property type="match status" value="1"/>
</dbReference>
<dbReference type="InParanoid" id="Q2FPU2"/>
<evidence type="ECO:0000256" key="5">
    <source>
        <dbReference type="ARBA" id="ARBA00022989"/>
    </source>
</evidence>
<dbReference type="Proteomes" id="UP000001941">
    <property type="component" value="Chromosome"/>
</dbReference>
<reference evidence="10" key="1">
    <citation type="journal article" date="2016" name="Stand. Genomic Sci.">
        <title>Complete genome sequence of Methanospirillum hungatei type strain JF1.</title>
        <authorList>
            <person name="Gunsalus R.P."/>
            <person name="Cook L.E."/>
            <person name="Crable B."/>
            <person name="Rohlin L."/>
            <person name="McDonald E."/>
            <person name="Mouttaki H."/>
            <person name="Sieber J.R."/>
            <person name="Poweleit N."/>
            <person name="Zhou H."/>
            <person name="Lapidus A.L."/>
            <person name="Daligault H.E."/>
            <person name="Land M."/>
            <person name="Gilna P."/>
            <person name="Ivanova N."/>
            <person name="Kyrpides N."/>
            <person name="Culley D.E."/>
            <person name="McInerney M.J."/>
        </authorList>
    </citation>
    <scope>NUCLEOTIDE SEQUENCE [LARGE SCALE GENOMIC DNA]</scope>
    <source>
        <strain evidence="10">ATCC 27890 / DSM 864 / NBRC 100397 / JF-1</strain>
    </source>
</reference>
<feature type="domain" description="ABC transmembrane type-1" evidence="8">
    <location>
        <begin position="100"/>
        <end position="301"/>
    </location>
</feature>
<dbReference type="eggNOG" id="arCOG00751">
    <property type="taxonomic scope" value="Archaea"/>
</dbReference>